<keyword evidence="5 8" id="KW-0472">Membrane</keyword>
<keyword evidence="4" id="KW-0297">G-protein coupled receptor</keyword>
<evidence type="ECO:0000313" key="9">
    <source>
        <dbReference type="EMBL" id="KAK7474237.1"/>
    </source>
</evidence>
<reference evidence="9 10" key="1">
    <citation type="journal article" date="2023" name="Sci. Data">
        <title>Genome assembly of the Korean intertidal mud-creeper Batillaria attramentaria.</title>
        <authorList>
            <person name="Patra A.K."/>
            <person name="Ho P.T."/>
            <person name="Jun S."/>
            <person name="Lee S.J."/>
            <person name="Kim Y."/>
            <person name="Won Y.J."/>
        </authorList>
    </citation>
    <scope>NUCLEOTIDE SEQUENCE [LARGE SCALE GENOMIC DNA]</scope>
    <source>
        <strain evidence="9">Wonlab-2016</strain>
    </source>
</reference>
<feature type="non-terminal residue" evidence="9">
    <location>
        <position position="1"/>
    </location>
</feature>
<keyword evidence="3 8" id="KW-1133">Transmembrane helix</keyword>
<dbReference type="PRINTS" id="PR00237">
    <property type="entry name" value="GPCRRHODOPSN"/>
</dbReference>
<evidence type="ECO:0000256" key="8">
    <source>
        <dbReference type="SAM" id="Phobius"/>
    </source>
</evidence>
<dbReference type="EMBL" id="JACVVK020000443">
    <property type="protein sequence ID" value="KAK7474237.1"/>
    <property type="molecule type" value="Genomic_DNA"/>
</dbReference>
<dbReference type="PANTHER" id="PTHR45695:SF15">
    <property type="entry name" value="OPSIN RH2"/>
    <property type="match status" value="1"/>
</dbReference>
<sequence>AYDSTVADYMHMDAFPYPGDVQHLTEPWVREPNFFPLVTVYTLAFILGVTGNALVISVLCCRRTGRCVTFPCLLSMAWADVLFLVVCVPHEIMSHVILHWGMATFRGLTFGDALREKAKRSRQIVCEGITLSCSCRNENLSLPRRLGEITEGAHSGFPSITPTVIVLGVTTDPSSNCKGGLRPRHGRVLDSRD</sequence>
<feature type="non-terminal residue" evidence="9">
    <location>
        <position position="193"/>
    </location>
</feature>
<dbReference type="Gene3D" id="1.20.1070.10">
    <property type="entry name" value="Rhodopsin 7-helix transmembrane proteins"/>
    <property type="match status" value="1"/>
</dbReference>
<evidence type="ECO:0008006" key="11">
    <source>
        <dbReference type="Google" id="ProtNLM"/>
    </source>
</evidence>
<dbReference type="Proteomes" id="UP001519460">
    <property type="component" value="Unassembled WGS sequence"/>
</dbReference>
<evidence type="ECO:0000256" key="2">
    <source>
        <dbReference type="ARBA" id="ARBA00022692"/>
    </source>
</evidence>
<dbReference type="PANTHER" id="PTHR45695">
    <property type="entry name" value="LEUCOKININ RECEPTOR-RELATED"/>
    <property type="match status" value="1"/>
</dbReference>
<proteinExistence type="predicted"/>
<keyword evidence="6" id="KW-0675">Receptor</keyword>
<feature type="transmembrane region" description="Helical" evidence="8">
    <location>
        <begin position="92"/>
        <end position="114"/>
    </location>
</feature>
<evidence type="ECO:0000256" key="1">
    <source>
        <dbReference type="ARBA" id="ARBA00004141"/>
    </source>
</evidence>
<dbReference type="GO" id="GO:0004930">
    <property type="term" value="F:G protein-coupled receptor activity"/>
    <property type="evidence" value="ECO:0007669"/>
    <property type="project" value="UniProtKB-KW"/>
</dbReference>
<name>A0ABD0JH64_9CAEN</name>
<keyword evidence="2 8" id="KW-0812">Transmembrane</keyword>
<keyword evidence="10" id="KW-1185">Reference proteome</keyword>
<evidence type="ECO:0000256" key="6">
    <source>
        <dbReference type="ARBA" id="ARBA00023170"/>
    </source>
</evidence>
<evidence type="ECO:0000256" key="5">
    <source>
        <dbReference type="ARBA" id="ARBA00023136"/>
    </source>
</evidence>
<evidence type="ECO:0000256" key="7">
    <source>
        <dbReference type="ARBA" id="ARBA00023224"/>
    </source>
</evidence>
<dbReference type="GO" id="GO:0016020">
    <property type="term" value="C:membrane"/>
    <property type="evidence" value="ECO:0007669"/>
    <property type="project" value="UniProtKB-SubCell"/>
</dbReference>
<feature type="transmembrane region" description="Helical" evidence="8">
    <location>
        <begin position="34"/>
        <end position="60"/>
    </location>
</feature>
<dbReference type="SUPFAM" id="SSF81321">
    <property type="entry name" value="Family A G protein-coupled receptor-like"/>
    <property type="match status" value="1"/>
</dbReference>
<evidence type="ECO:0000256" key="3">
    <source>
        <dbReference type="ARBA" id="ARBA00022989"/>
    </source>
</evidence>
<protein>
    <recommendedName>
        <fullName evidence="11">G-protein coupled receptors family 1 profile domain-containing protein</fullName>
    </recommendedName>
</protein>
<gene>
    <name evidence="9" type="ORF">BaRGS_00034529</name>
</gene>
<comment type="subcellular location">
    <subcellularLocation>
        <location evidence="1">Membrane</location>
        <topology evidence="1">Multi-pass membrane protein</topology>
    </subcellularLocation>
</comment>
<keyword evidence="7" id="KW-0807">Transducer</keyword>
<evidence type="ECO:0000256" key="4">
    <source>
        <dbReference type="ARBA" id="ARBA00023040"/>
    </source>
</evidence>
<organism evidence="9 10">
    <name type="scientific">Batillaria attramentaria</name>
    <dbReference type="NCBI Taxonomy" id="370345"/>
    <lineage>
        <taxon>Eukaryota</taxon>
        <taxon>Metazoa</taxon>
        <taxon>Spiralia</taxon>
        <taxon>Lophotrochozoa</taxon>
        <taxon>Mollusca</taxon>
        <taxon>Gastropoda</taxon>
        <taxon>Caenogastropoda</taxon>
        <taxon>Sorbeoconcha</taxon>
        <taxon>Cerithioidea</taxon>
        <taxon>Batillariidae</taxon>
        <taxon>Batillaria</taxon>
    </lineage>
</organism>
<accession>A0ABD0JH64</accession>
<comment type="caution">
    <text evidence="9">The sequence shown here is derived from an EMBL/GenBank/DDBJ whole genome shotgun (WGS) entry which is preliminary data.</text>
</comment>
<dbReference type="AlphaFoldDB" id="A0ABD0JH64"/>
<evidence type="ECO:0000313" key="10">
    <source>
        <dbReference type="Proteomes" id="UP001519460"/>
    </source>
</evidence>
<dbReference type="InterPro" id="IPR000276">
    <property type="entry name" value="GPCR_Rhodpsn"/>
</dbReference>